<dbReference type="RefSeq" id="XP_002790123.2">
    <property type="nucleotide sequence ID" value="XM_002790077.2"/>
</dbReference>
<keyword evidence="3" id="KW-1185">Reference proteome</keyword>
<evidence type="ECO:0000313" key="3">
    <source>
        <dbReference type="Proteomes" id="UP000002059"/>
    </source>
</evidence>
<keyword evidence="1" id="KW-0732">Signal</keyword>
<organism evidence="2 3">
    <name type="scientific">Paracoccidioides lutzii (strain ATCC MYA-826 / Pb01)</name>
    <name type="common">Paracoccidioides brasiliensis</name>
    <dbReference type="NCBI Taxonomy" id="502779"/>
    <lineage>
        <taxon>Eukaryota</taxon>
        <taxon>Fungi</taxon>
        <taxon>Dikarya</taxon>
        <taxon>Ascomycota</taxon>
        <taxon>Pezizomycotina</taxon>
        <taxon>Eurotiomycetes</taxon>
        <taxon>Eurotiomycetidae</taxon>
        <taxon>Onygenales</taxon>
        <taxon>Ajellomycetaceae</taxon>
        <taxon>Paracoccidioides</taxon>
    </lineage>
</organism>
<dbReference type="OrthoDB" id="10350854at2759"/>
<evidence type="ECO:0000313" key="2">
    <source>
        <dbReference type="EMBL" id="EEH37591.2"/>
    </source>
</evidence>
<feature type="chain" id="PRO_5002910448" evidence="1">
    <location>
        <begin position="19"/>
        <end position="71"/>
    </location>
</feature>
<gene>
    <name evidence="2" type="ORF">PAAG_08009</name>
</gene>
<dbReference type="KEGG" id="pbl:PAAG_08009"/>
<name>C1HB68_PARBA</name>
<dbReference type="HOGENOM" id="CLU_2740719_0_0_1"/>
<dbReference type="eggNOG" id="ENOG502RQYK">
    <property type="taxonomic scope" value="Eukaryota"/>
</dbReference>
<feature type="signal peptide" evidence="1">
    <location>
        <begin position="1"/>
        <end position="18"/>
    </location>
</feature>
<evidence type="ECO:0000256" key="1">
    <source>
        <dbReference type="SAM" id="SignalP"/>
    </source>
</evidence>
<dbReference type="VEuPathDB" id="FungiDB:PAAG_08009"/>
<dbReference type="AlphaFoldDB" id="C1HB68"/>
<dbReference type="Proteomes" id="UP000002059">
    <property type="component" value="Partially assembled WGS sequence"/>
</dbReference>
<reference evidence="2 3" key="1">
    <citation type="journal article" date="2011" name="PLoS Genet.">
        <title>Comparative genomic analysis of human fungal pathogens causing paracoccidioidomycosis.</title>
        <authorList>
            <person name="Desjardins C.A."/>
            <person name="Champion M.D."/>
            <person name="Holder J.W."/>
            <person name="Muszewska A."/>
            <person name="Goldberg J."/>
            <person name="Bailao A.M."/>
            <person name="Brigido M.M."/>
            <person name="Ferreira M.E."/>
            <person name="Garcia A.M."/>
            <person name="Grynberg M."/>
            <person name="Gujja S."/>
            <person name="Heiman D.I."/>
            <person name="Henn M.R."/>
            <person name="Kodira C.D."/>
            <person name="Leon-Narvaez H."/>
            <person name="Longo L.V."/>
            <person name="Ma L.J."/>
            <person name="Malavazi I."/>
            <person name="Matsuo A.L."/>
            <person name="Morais F.V."/>
            <person name="Pereira M."/>
            <person name="Rodriguez-Brito S."/>
            <person name="Sakthikumar S."/>
            <person name="Salem-Izacc S.M."/>
            <person name="Sykes S.M."/>
            <person name="Teixeira M.M."/>
            <person name="Vallejo M.C."/>
            <person name="Walter M.E."/>
            <person name="Yandava C."/>
            <person name="Young S."/>
            <person name="Zeng Q."/>
            <person name="Zucker J."/>
            <person name="Felipe M.S."/>
            <person name="Goldman G.H."/>
            <person name="Haas B.J."/>
            <person name="McEwen J.G."/>
            <person name="Nino-Vega G."/>
            <person name="Puccia R."/>
            <person name="San-Blas G."/>
            <person name="Soares C.M."/>
            <person name="Birren B.W."/>
            <person name="Cuomo C.A."/>
        </authorList>
    </citation>
    <scope>NUCLEOTIDE SEQUENCE [LARGE SCALE GENOMIC DNA]</scope>
    <source>
        <strain evidence="3">ATCC MYA-826 / Pb01</strain>
    </source>
</reference>
<accession>C1HB68</accession>
<dbReference type="EMBL" id="KN294019">
    <property type="protein sequence ID" value="EEH37591.2"/>
    <property type="molecule type" value="Genomic_DNA"/>
</dbReference>
<protein>
    <submittedName>
        <fullName evidence="2">Uncharacterized protein</fullName>
    </submittedName>
</protein>
<proteinExistence type="predicted"/>
<sequence length="71" mass="7746">MHLLRLTSMSLQALIITGQPTDTSNTENTGTLEELMLSHGTVTNTLESNDQRRAAEDFNNNPIVACFGPVN</sequence>
<dbReference type="GeneID" id="9093330"/>